<dbReference type="EnsemblMetazoa" id="PHUM389380-RA">
    <property type="protein sequence ID" value="PHUM389380-PA"/>
    <property type="gene ID" value="PHUM389380"/>
</dbReference>
<dbReference type="EMBL" id="DS235442">
    <property type="protein sequence ID" value="EEB15793.1"/>
    <property type="molecule type" value="Genomic_DNA"/>
</dbReference>
<evidence type="ECO:0000313" key="2">
    <source>
        <dbReference type="EnsemblMetazoa" id="PHUM389380-PA"/>
    </source>
</evidence>
<dbReference type="AlphaFoldDB" id="E0VQY7"/>
<gene>
    <name evidence="2" type="primary">8237536</name>
    <name evidence="1" type="ORF">Phum_PHUM389380</name>
</gene>
<dbReference type="RefSeq" id="XP_002428531.1">
    <property type="nucleotide sequence ID" value="XM_002428486.1"/>
</dbReference>
<dbReference type="EMBL" id="AAZO01004556">
    <property type="status" value="NOT_ANNOTATED_CDS"/>
    <property type="molecule type" value="Genomic_DNA"/>
</dbReference>
<proteinExistence type="predicted"/>
<reference evidence="1" key="1">
    <citation type="submission" date="2007-04" db="EMBL/GenBank/DDBJ databases">
        <title>Annotation of Pediculus humanus corporis strain USDA.</title>
        <authorList>
            <person name="Kirkness E."/>
            <person name="Hannick L."/>
            <person name="Hass B."/>
            <person name="Bruggner R."/>
            <person name="Lawson D."/>
            <person name="Bidwell S."/>
            <person name="Joardar V."/>
            <person name="Caler E."/>
            <person name="Walenz B."/>
            <person name="Inman J."/>
            <person name="Schobel S."/>
            <person name="Galinsky K."/>
            <person name="Amedeo P."/>
            <person name="Strausberg R."/>
        </authorList>
    </citation>
    <scope>NUCLEOTIDE SEQUENCE</scope>
    <source>
        <strain evidence="1">USDA</strain>
    </source>
</reference>
<dbReference type="HOGENOM" id="CLU_2870284_0_0_1"/>
<organism>
    <name type="scientific">Pediculus humanus subsp. corporis</name>
    <name type="common">Body louse</name>
    <dbReference type="NCBI Taxonomy" id="121224"/>
    <lineage>
        <taxon>Eukaryota</taxon>
        <taxon>Metazoa</taxon>
        <taxon>Ecdysozoa</taxon>
        <taxon>Arthropoda</taxon>
        <taxon>Hexapoda</taxon>
        <taxon>Insecta</taxon>
        <taxon>Pterygota</taxon>
        <taxon>Neoptera</taxon>
        <taxon>Paraneoptera</taxon>
        <taxon>Psocodea</taxon>
        <taxon>Troctomorpha</taxon>
        <taxon>Phthiraptera</taxon>
        <taxon>Anoplura</taxon>
        <taxon>Pediculidae</taxon>
        <taxon>Pediculus</taxon>
    </lineage>
</organism>
<dbReference type="InParanoid" id="E0VQY7"/>
<sequence length="64" mass="7139">MYSRVKLEAAFESGSREGAGVLQLVDFDAPRDCFESVLQVEPNVFVFSFMCLSVTFPDFAIGHM</sequence>
<dbReference type="CTD" id="8237536"/>
<keyword evidence="3" id="KW-1185">Reference proteome</keyword>
<dbReference type="GeneID" id="8237536"/>
<evidence type="ECO:0000313" key="3">
    <source>
        <dbReference type="Proteomes" id="UP000009046"/>
    </source>
</evidence>
<dbReference type="Proteomes" id="UP000009046">
    <property type="component" value="Unassembled WGS sequence"/>
</dbReference>
<reference evidence="1" key="2">
    <citation type="submission" date="2007-04" db="EMBL/GenBank/DDBJ databases">
        <title>The genome of the human body louse.</title>
        <authorList>
            <consortium name="The Human Body Louse Genome Consortium"/>
            <person name="Kirkness E."/>
            <person name="Walenz B."/>
            <person name="Hass B."/>
            <person name="Bruggner R."/>
            <person name="Strausberg R."/>
        </authorList>
    </citation>
    <scope>NUCLEOTIDE SEQUENCE</scope>
    <source>
        <strain evidence="1">USDA</strain>
    </source>
</reference>
<accession>E0VQY7</accession>
<reference evidence="2" key="3">
    <citation type="submission" date="2021-02" db="UniProtKB">
        <authorList>
            <consortium name="EnsemblMetazoa"/>
        </authorList>
    </citation>
    <scope>IDENTIFICATION</scope>
    <source>
        <strain evidence="2">USDA</strain>
    </source>
</reference>
<evidence type="ECO:0000313" key="1">
    <source>
        <dbReference type="EMBL" id="EEB15793.1"/>
    </source>
</evidence>
<name>E0VQY7_PEDHC</name>
<protein>
    <submittedName>
        <fullName evidence="1 2">Uncharacterized protein</fullName>
    </submittedName>
</protein>
<dbReference type="KEGG" id="phu:Phum_PHUM389380"/>
<dbReference type="VEuPathDB" id="VectorBase:PHUM389380"/>